<accession>A0AAD2CZT1</accession>
<evidence type="ECO:0000313" key="2">
    <source>
        <dbReference type="EMBL" id="CAI2375486.1"/>
    </source>
</evidence>
<evidence type="ECO:0000313" key="3">
    <source>
        <dbReference type="Proteomes" id="UP001295684"/>
    </source>
</evidence>
<feature type="compositionally biased region" description="Basic and acidic residues" evidence="1">
    <location>
        <begin position="92"/>
        <end position="104"/>
    </location>
</feature>
<feature type="compositionally biased region" description="Basic and acidic residues" evidence="1">
    <location>
        <begin position="68"/>
        <end position="85"/>
    </location>
</feature>
<name>A0AAD2CZT1_EUPCR</name>
<protein>
    <submittedName>
        <fullName evidence="2">Uncharacterized protein</fullName>
    </submittedName>
</protein>
<feature type="compositionally biased region" description="Acidic residues" evidence="1">
    <location>
        <begin position="105"/>
        <end position="122"/>
    </location>
</feature>
<dbReference type="Proteomes" id="UP001295684">
    <property type="component" value="Unassembled WGS sequence"/>
</dbReference>
<evidence type="ECO:0000256" key="1">
    <source>
        <dbReference type="SAM" id="MobiDB-lite"/>
    </source>
</evidence>
<keyword evidence="3" id="KW-1185">Reference proteome</keyword>
<comment type="caution">
    <text evidence="2">The sequence shown here is derived from an EMBL/GenBank/DDBJ whole genome shotgun (WGS) entry which is preliminary data.</text>
</comment>
<proteinExistence type="predicted"/>
<feature type="compositionally biased region" description="Polar residues" evidence="1">
    <location>
        <begin position="124"/>
        <end position="145"/>
    </location>
</feature>
<gene>
    <name evidence="2" type="ORF">ECRASSUSDP1_LOCUS16848</name>
</gene>
<dbReference type="EMBL" id="CAMPGE010016973">
    <property type="protein sequence ID" value="CAI2375486.1"/>
    <property type="molecule type" value="Genomic_DNA"/>
</dbReference>
<reference evidence="2" key="1">
    <citation type="submission" date="2023-07" db="EMBL/GenBank/DDBJ databases">
        <authorList>
            <consortium name="AG Swart"/>
            <person name="Singh M."/>
            <person name="Singh A."/>
            <person name="Seah K."/>
            <person name="Emmerich C."/>
        </authorList>
    </citation>
    <scope>NUCLEOTIDE SEQUENCE</scope>
    <source>
        <strain evidence="2">DP1</strain>
    </source>
</reference>
<dbReference type="AlphaFoldDB" id="A0AAD2CZT1"/>
<sequence length="184" mass="21047">MQEMFEKCLKNSLPNSKSLKDLYLLQNVGVIIYKYWSIADEYQKSNQKQYPIVDQMKGLYQTVYARKEEKKEKKEMDSEGECKEFEDPDENSDLHSFEGDHNPDDTDEISDVISDDNSDEVTLEGNSLFKSASSHEINSSQVSMSSDEEPLFGSNQISQDMSESSNSDEGSDPQFLNEGDQYEQ</sequence>
<organism evidence="2 3">
    <name type="scientific">Euplotes crassus</name>
    <dbReference type="NCBI Taxonomy" id="5936"/>
    <lineage>
        <taxon>Eukaryota</taxon>
        <taxon>Sar</taxon>
        <taxon>Alveolata</taxon>
        <taxon>Ciliophora</taxon>
        <taxon>Intramacronucleata</taxon>
        <taxon>Spirotrichea</taxon>
        <taxon>Hypotrichia</taxon>
        <taxon>Euplotida</taxon>
        <taxon>Euplotidae</taxon>
        <taxon>Moneuplotes</taxon>
    </lineage>
</organism>
<feature type="compositionally biased region" description="Polar residues" evidence="1">
    <location>
        <begin position="153"/>
        <end position="168"/>
    </location>
</feature>
<feature type="region of interest" description="Disordered" evidence="1">
    <location>
        <begin position="68"/>
        <end position="184"/>
    </location>
</feature>